<feature type="coiled-coil region" evidence="4">
    <location>
        <begin position="404"/>
        <end position="431"/>
    </location>
</feature>
<dbReference type="SMART" id="SM00387">
    <property type="entry name" value="HATPase_c"/>
    <property type="match status" value="1"/>
</dbReference>
<dbReference type="Pfam" id="PF01590">
    <property type="entry name" value="GAF"/>
    <property type="match status" value="1"/>
</dbReference>
<gene>
    <name evidence="7" type="ORF">HLY00_3765</name>
</gene>
<dbReference type="InterPro" id="IPR011712">
    <property type="entry name" value="Sig_transdc_His_kin_sub3_dim/P"/>
</dbReference>
<dbReference type="Pfam" id="PF02518">
    <property type="entry name" value="HATPase_c"/>
    <property type="match status" value="1"/>
</dbReference>
<evidence type="ECO:0000256" key="3">
    <source>
        <dbReference type="ARBA" id="ARBA00023012"/>
    </source>
</evidence>
<evidence type="ECO:0000256" key="4">
    <source>
        <dbReference type="SAM" id="Coils"/>
    </source>
</evidence>
<feature type="domain" description="GAF" evidence="5">
    <location>
        <begin position="212"/>
        <end position="361"/>
    </location>
</feature>
<dbReference type="InterPro" id="IPR029016">
    <property type="entry name" value="GAF-like_dom_sf"/>
</dbReference>
<keyword evidence="1" id="KW-0808">Transferase</keyword>
<evidence type="ECO:0000313" key="8">
    <source>
        <dbReference type="Proteomes" id="UP000570517"/>
    </source>
</evidence>
<feature type="domain" description="GAF" evidence="5">
    <location>
        <begin position="43"/>
        <end position="190"/>
    </location>
</feature>
<dbReference type="InterPro" id="IPR003018">
    <property type="entry name" value="GAF"/>
</dbReference>
<keyword evidence="4" id="KW-0175">Coiled coil</keyword>
<dbReference type="GO" id="GO:0046983">
    <property type="term" value="F:protein dimerization activity"/>
    <property type="evidence" value="ECO:0007669"/>
    <property type="project" value="InterPro"/>
</dbReference>
<organism evidence="7 8">
    <name type="scientific">Mycolicibacterium hippocampi</name>
    <dbReference type="NCBI Taxonomy" id="659824"/>
    <lineage>
        <taxon>Bacteria</taxon>
        <taxon>Bacillati</taxon>
        <taxon>Actinomycetota</taxon>
        <taxon>Actinomycetes</taxon>
        <taxon>Mycobacteriales</taxon>
        <taxon>Mycobacteriaceae</taxon>
        <taxon>Mycolicibacterium</taxon>
    </lineage>
</organism>
<dbReference type="CDD" id="cd16917">
    <property type="entry name" value="HATPase_UhpB-NarQ-NarX-like"/>
    <property type="match status" value="1"/>
</dbReference>
<name>A0A850PZL0_9MYCO</name>
<reference evidence="7 8" key="1">
    <citation type="submission" date="2020-05" db="EMBL/GenBank/DDBJ databases">
        <title>Draft genome sequence of Mycobacterium hippocampi DL, isolated from European seabass, Dicentrarchus labrax, reared in fish farms.</title>
        <authorList>
            <person name="Stathopoulou P."/>
            <person name="Asimakis E."/>
            <person name="Tzokas K."/>
            <person name="Batargias C."/>
            <person name="Tsiamis G."/>
        </authorList>
    </citation>
    <scope>NUCLEOTIDE SEQUENCE [LARGE SCALE GENOMIC DNA]</scope>
    <source>
        <strain evidence="7 8">DL</strain>
    </source>
</reference>
<dbReference type="SMART" id="SM00065">
    <property type="entry name" value="GAF"/>
    <property type="match status" value="2"/>
</dbReference>
<dbReference type="Proteomes" id="UP000570517">
    <property type="component" value="Unassembled WGS sequence"/>
</dbReference>
<proteinExistence type="predicted"/>
<dbReference type="GO" id="GO:0016020">
    <property type="term" value="C:membrane"/>
    <property type="evidence" value="ECO:0007669"/>
    <property type="project" value="InterPro"/>
</dbReference>
<dbReference type="InterPro" id="IPR050482">
    <property type="entry name" value="Sensor_HK_TwoCompSys"/>
</dbReference>
<evidence type="ECO:0000256" key="1">
    <source>
        <dbReference type="ARBA" id="ARBA00022679"/>
    </source>
</evidence>
<evidence type="ECO:0000259" key="6">
    <source>
        <dbReference type="SMART" id="SM00387"/>
    </source>
</evidence>
<evidence type="ECO:0000313" key="7">
    <source>
        <dbReference type="EMBL" id="NVN53420.1"/>
    </source>
</evidence>
<keyword evidence="3" id="KW-0902">Two-component regulatory system</keyword>
<sequence length="562" mass="60125">MFSRLIQGGLVGRMHEQLDELLASRDQMEQLLALTIEIGADLDLDATLVRIVTAARQLTGAQYGALGVRDADGRLMSFVHAGMDADTVARLGDLPAGKGLLGVLLNQTDIVGLGDLTAHPAAVGFPEHHPPMRAFLGVPIIIREVVFGSLYLGDDRPGQVFNESHENAVRALASVAAVAIDNAQLFHQVSTSARWTAASREIITEVLAGGDSGKAALSLIADRVCALTDAEQAIVLLSADPELPADHLDTLTVAAAVGVHADDVHGQQVVVDGSTIGTVFRTGTPLITDVFRHPIAGFTDLGQRPAIVMPLRAGTMAWGVIAAARSPHQSPLDTRYLDLAADFAGHAALALSLAARRDHERERTVLADRERIAHDLHDHVIQKLFAAGLDLQGTIARTHSPPIVDRLTRTVDELQSTIEDIRNTIFRLNSAAWTGEDFRQRVHTAIAELTDDRDIRTTVTLSGPMSVIGAELAQHAAAILTEAISNTVRHSRATRLAVHVAVADELAIDVIDNGRGIPANNQRRSGLANMARRAEKLCGTCHFTTPEQGGTHVRFTAPLTDL</sequence>
<evidence type="ECO:0000259" key="5">
    <source>
        <dbReference type="SMART" id="SM00065"/>
    </source>
</evidence>
<dbReference type="PANTHER" id="PTHR24421">
    <property type="entry name" value="NITRATE/NITRITE SENSOR PROTEIN NARX-RELATED"/>
    <property type="match status" value="1"/>
</dbReference>
<dbReference type="Gene3D" id="1.20.5.1930">
    <property type="match status" value="1"/>
</dbReference>
<dbReference type="SUPFAM" id="SSF55874">
    <property type="entry name" value="ATPase domain of HSP90 chaperone/DNA topoisomerase II/histidine kinase"/>
    <property type="match status" value="1"/>
</dbReference>
<dbReference type="Pfam" id="PF07730">
    <property type="entry name" value="HisKA_3"/>
    <property type="match status" value="1"/>
</dbReference>
<comment type="caution">
    <text evidence="7">The sequence shown here is derived from an EMBL/GenBank/DDBJ whole genome shotgun (WGS) entry which is preliminary data.</text>
</comment>
<keyword evidence="2 7" id="KW-0418">Kinase</keyword>
<dbReference type="InterPro" id="IPR003594">
    <property type="entry name" value="HATPase_dom"/>
</dbReference>
<dbReference type="PANTHER" id="PTHR24421:SF56">
    <property type="entry name" value="OXYGEN SENSOR HISTIDINE KINASE RESPONSE REGULATOR DOST"/>
    <property type="match status" value="1"/>
</dbReference>
<dbReference type="GO" id="GO:0000155">
    <property type="term" value="F:phosphorelay sensor kinase activity"/>
    <property type="evidence" value="ECO:0007669"/>
    <property type="project" value="InterPro"/>
</dbReference>
<dbReference type="Gene3D" id="3.30.565.10">
    <property type="entry name" value="Histidine kinase-like ATPase, C-terminal domain"/>
    <property type="match status" value="1"/>
</dbReference>
<dbReference type="Gene3D" id="3.30.450.40">
    <property type="match status" value="2"/>
</dbReference>
<dbReference type="SUPFAM" id="SSF55781">
    <property type="entry name" value="GAF domain-like"/>
    <property type="match status" value="2"/>
</dbReference>
<dbReference type="Pfam" id="PF13185">
    <property type="entry name" value="GAF_2"/>
    <property type="match status" value="1"/>
</dbReference>
<dbReference type="InterPro" id="IPR036890">
    <property type="entry name" value="HATPase_C_sf"/>
</dbReference>
<dbReference type="AlphaFoldDB" id="A0A850PZL0"/>
<feature type="domain" description="Histidine kinase/HSP90-like ATPase" evidence="6">
    <location>
        <begin position="471"/>
        <end position="561"/>
    </location>
</feature>
<dbReference type="EMBL" id="JABFYL010000049">
    <property type="protein sequence ID" value="NVN53420.1"/>
    <property type="molecule type" value="Genomic_DNA"/>
</dbReference>
<protein>
    <submittedName>
        <fullName evidence="7">Two-component sensor histidine kinase</fullName>
    </submittedName>
</protein>
<keyword evidence="8" id="KW-1185">Reference proteome</keyword>
<evidence type="ECO:0000256" key="2">
    <source>
        <dbReference type="ARBA" id="ARBA00022777"/>
    </source>
</evidence>
<accession>A0A850PZL0</accession>